<protein>
    <recommendedName>
        <fullName evidence="3">Camelysin metallo-endopeptidase</fullName>
    </recommendedName>
</protein>
<evidence type="ECO:0008006" key="3">
    <source>
        <dbReference type="Google" id="ProtNLM"/>
    </source>
</evidence>
<comment type="caution">
    <text evidence="1">The sequence shown here is derived from an EMBL/GenBank/DDBJ whole genome shotgun (WGS) entry which is preliminary data.</text>
</comment>
<sequence>MRTSTVSRRHTTTKTSGKVLASVALVAAAAGVAGLGTYGSFTSTTSASASVSAGNVKIDLSAPGFGVVGADNRLSVTVDGLVPGDTYEGPVTVTNSGTEDLGSLTLTTVATTSSRLDTDLTDGLQLSLDSCSQAWTPVAVGKGYAWNCPGTTQTVLASRPVIGANLALANMTALTHGRSDNLRARFTFPRSADNRFQGQKSVIAFDVTGTQRGATSR</sequence>
<evidence type="ECO:0000313" key="1">
    <source>
        <dbReference type="EMBL" id="GAA5030656.1"/>
    </source>
</evidence>
<dbReference type="InterPro" id="IPR022121">
    <property type="entry name" value="Peptidase_M73_camelysin"/>
</dbReference>
<name>A0ABP9JI36_9MICO</name>
<organism evidence="1 2">
    <name type="scientific">Terrabacter aeriphilus</name>
    <dbReference type="NCBI Taxonomy" id="515662"/>
    <lineage>
        <taxon>Bacteria</taxon>
        <taxon>Bacillati</taxon>
        <taxon>Actinomycetota</taxon>
        <taxon>Actinomycetes</taxon>
        <taxon>Micrococcales</taxon>
        <taxon>Intrasporangiaceae</taxon>
        <taxon>Terrabacter</taxon>
    </lineage>
</organism>
<reference evidence="2" key="1">
    <citation type="journal article" date="2019" name="Int. J. Syst. Evol. Microbiol.">
        <title>The Global Catalogue of Microorganisms (GCM) 10K type strain sequencing project: providing services to taxonomists for standard genome sequencing and annotation.</title>
        <authorList>
            <consortium name="The Broad Institute Genomics Platform"/>
            <consortium name="The Broad Institute Genome Sequencing Center for Infectious Disease"/>
            <person name="Wu L."/>
            <person name="Ma J."/>
        </authorList>
    </citation>
    <scope>NUCLEOTIDE SEQUENCE [LARGE SCALE GENOMIC DNA]</scope>
    <source>
        <strain evidence="2">JCM 17687</strain>
    </source>
</reference>
<dbReference type="Proteomes" id="UP001500427">
    <property type="component" value="Unassembled WGS sequence"/>
</dbReference>
<gene>
    <name evidence="1" type="ORF">GCM10023258_28130</name>
</gene>
<proteinExistence type="predicted"/>
<keyword evidence="2" id="KW-1185">Reference proteome</keyword>
<accession>A0ABP9JI36</accession>
<dbReference type="EMBL" id="BAABIW010000018">
    <property type="protein sequence ID" value="GAA5030656.1"/>
    <property type="molecule type" value="Genomic_DNA"/>
</dbReference>
<dbReference type="Pfam" id="PF12389">
    <property type="entry name" value="Peptidase_M73"/>
    <property type="match status" value="1"/>
</dbReference>
<dbReference type="RefSeq" id="WP_345508129.1">
    <property type="nucleotide sequence ID" value="NZ_BAABIW010000018.1"/>
</dbReference>
<evidence type="ECO:0000313" key="2">
    <source>
        <dbReference type="Proteomes" id="UP001500427"/>
    </source>
</evidence>